<evidence type="ECO:0000313" key="2">
    <source>
        <dbReference type="Proteomes" id="UP001453229"/>
    </source>
</evidence>
<dbReference type="PANTHER" id="PTHR39327:SF1">
    <property type="entry name" value="BLR5470 PROTEIN"/>
    <property type="match status" value="1"/>
</dbReference>
<dbReference type="RefSeq" id="WP_342593816.1">
    <property type="nucleotide sequence ID" value="NZ_CP151919.1"/>
</dbReference>
<dbReference type="Proteomes" id="UP001453229">
    <property type="component" value="Chromosome"/>
</dbReference>
<sequence length="231" mass="26397">MVTSVVRGGIGHWVMPLLGLLCLLGMFQFGPVAQALPKLPPRQEVVSIYGQAGWQRIQQWQVLIDRLQGRSVNMQLAGVNDFFNQLRFVDDIEVWHVEDYWATPFEFLGVGAGDCEDFAMAKYLTLRELGVPDNQLRLHYVKYIPYDQFHMVVTWASSATTPPVVLDNIDKRIEPASRRNDLLPIYSFNGSHLWISKLGGGGREVGESSRLSLWQNWQQRLDDGTLRNPRR</sequence>
<reference evidence="1 2" key="1">
    <citation type="submission" date="2024-04" db="EMBL/GenBank/DDBJ databases">
        <title>Salinicola lusitanus LLJ914,a marine bacterium isolated from the Okinawa Trough.</title>
        <authorList>
            <person name="Li J."/>
        </authorList>
    </citation>
    <scope>NUCLEOTIDE SEQUENCE [LARGE SCALE GENOMIC DNA]</scope>
    <source>
        <strain evidence="1 2">LLJ914</strain>
    </source>
</reference>
<gene>
    <name evidence="1" type="ORF">AAGT95_11075</name>
</gene>
<dbReference type="Pfam" id="PF06035">
    <property type="entry name" value="Peptidase_C93"/>
    <property type="match status" value="1"/>
</dbReference>
<proteinExistence type="predicted"/>
<dbReference type="Gene3D" id="3.10.620.30">
    <property type="match status" value="1"/>
</dbReference>
<dbReference type="EMBL" id="CP151919">
    <property type="protein sequence ID" value="XAD52393.1"/>
    <property type="molecule type" value="Genomic_DNA"/>
</dbReference>
<accession>A0ABZ3CML8</accession>
<name>A0ABZ3CML8_9GAMM</name>
<dbReference type="PANTHER" id="PTHR39327">
    <property type="match status" value="1"/>
</dbReference>
<dbReference type="InterPro" id="IPR010319">
    <property type="entry name" value="Transglutaminase-like_Cys_pept"/>
</dbReference>
<organism evidence="1 2">
    <name type="scientific">Salinicola lusitanus</name>
    <dbReference type="NCBI Taxonomy" id="1949085"/>
    <lineage>
        <taxon>Bacteria</taxon>
        <taxon>Pseudomonadati</taxon>
        <taxon>Pseudomonadota</taxon>
        <taxon>Gammaproteobacteria</taxon>
        <taxon>Oceanospirillales</taxon>
        <taxon>Halomonadaceae</taxon>
        <taxon>Salinicola</taxon>
    </lineage>
</organism>
<evidence type="ECO:0000313" key="1">
    <source>
        <dbReference type="EMBL" id="XAD52393.1"/>
    </source>
</evidence>
<keyword evidence="2" id="KW-1185">Reference proteome</keyword>
<protein>
    <submittedName>
        <fullName evidence="1">Transglutaminase-like cysteine peptidase</fullName>
    </submittedName>
</protein>